<dbReference type="CDD" id="cd08674">
    <property type="entry name" value="Cdt1_m"/>
    <property type="match status" value="1"/>
</dbReference>
<comment type="similarity">
    <text evidence="1">Belongs to the Cdt1 family.</text>
</comment>
<dbReference type="Pfam" id="PF16679">
    <property type="entry name" value="CDT1_C"/>
    <property type="match status" value="1"/>
</dbReference>
<dbReference type="CDD" id="cd08767">
    <property type="entry name" value="Cdt1_c"/>
    <property type="match status" value="1"/>
</dbReference>
<proteinExistence type="inferred from homology"/>
<evidence type="ECO:0000259" key="4">
    <source>
        <dbReference type="SMART" id="SM01075"/>
    </source>
</evidence>
<dbReference type="GO" id="GO:0000278">
    <property type="term" value="P:mitotic cell cycle"/>
    <property type="evidence" value="ECO:0007669"/>
    <property type="project" value="TreeGrafter"/>
</dbReference>
<dbReference type="SMART" id="SM01075">
    <property type="entry name" value="CDT1"/>
    <property type="match status" value="1"/>
</dbReference>
<reference evidence="5" key="1">
    <citation type="submission" date="2015-02" db="EMBL/GenBank/DDBJ databases">
        <title>A transcriptome of Wollemia nobilis - a relic of Gondwana.</title>
        <authorList>
            <person name="Chia J.Y."/>
            <person name="Leong Y.S."/>
            <person name="Abdul Karim S."/>
            <person name="Wan Azmi N."/>
            <person name="Hercus R."/>
            <person name="Croft L."/>
        </authorList>
    </citation>
    <scope>NUCLEOTIDE SEQUENCE</scope>
    <source>
        <strain evidence="5">MaeBrown</strain>
        <tissue evidence="5">Leaf</tissue>
    </source>
</reference>
<sequence length="769" mass="84608">MERPRRKSASSLGFTCKKPLRLAGKPSEGKCTRSSTRAKNQGVALSVKDVIAKAKQLHNNHKSDNVLNASKPTSPKVDLCLPEKYAMLAEFFDCMEASTRLLGLRRTITSFCNVCPQVESMTHRRFAHSHLGQMKHILPQALLLEKIMVQDEKTLCMKPDLKITLLGKDGQKLNALCLRKEFRAGLLEFAKSHPQGEDVPEAILPEPFNRRLHLQPHPNSLLPRIMTNTDVSSSSPAASGLLPQPSVMSSLLPSGFQRRFSQKSLKAHVSVQNSNSSETSQNLEDLTKAEELACSVGPSIGSPLLKAHSSTVMPTSDQSQTPCKSSALDFVSEEASVYEETPCIKVSLLKDTSSVITRGNFSPATPGVSLDCEASKIDNGDSSARKMPVVKDILKSQLKSPISKKSLRFTNVASSPDTSSPSATPRTPCFALPKSPCLAQSSEQKVRTSNARRSIAFNRSGKNSCYSPLFDKMTPAKRVTGGSDLGDSRATLTESCMIYTPVKLEGTTDSLDSVKPSPFRAAANPFSTPTKNTNAITSSSCSFLSPAQALRSQEIQNENTMLSTPPLHTPKRRRFSADECGTPQVTATGSCLLSPKRSCIEPHKPDFDKSMTVSEEADNGRIGIHQSFEEGINLFSRSEWEILRSLSPQVVQEVREREIKSLEECKLGLPAAKRRQQMIAFLPKLFNMIRDIFRTCKRSVITQQELVHKIISNHTDITDRSEVEDQLKLLEELAPDWISGRTASSGDFLYSIKNNIDLQSIHTRLVRGL</sequence>
<accession>A0A0C9QR46</accession>
<dbReference type="PANTHER" id="PTHR28637">
    <property type="entry name" value="DNA REPLICATION FACTOR CDT1"/>
    <property type="match status" value="1"/>
</dbReference>
<feature type="region of interest" description="Disordered" evidence="3">
    <location>
        <begin position="219"/>
        <end position="244"/>
    </location>
</feature>
<dbReference type="GO" id="GO:0070182">
    <property type="term" value="F:DNA polymerase binding"/>
    <property type="evidence" value="ECO:0007669"/>
    <property type="project" value="TreeGrafter"/>
</dbReference>
<dbReference type="Pfam" id="PF08839">
    <property type="entry name" value="CDT1"/>
    <property type="match status" value="1"/>
</dbReference>
<dbReference type="GO" id="GO:0071163">
    <property type="term" value="P:DNA replication preinitiation complex assembly"/>
    <property type="evidence" value="ECO:0007669"/>
    <property type="project" value="InterPro"/>
</dbReference>
<dbReference type="InterPro" id="IPR032054">
    <property type="entry name" value="Cdt1_C"/>
</dbReference>
<evidence type="ECO:0000256" key="2">
    <source>
        <dbReference type="ARBA" id="ARBA00023306"/>
    </source>
</evidence>
<evidence type="ECO:0000256" key="1">
    <source>
        <dbReference type="ARBA" id="ARBA00008356"/>
    </source>
</evidence>
<feature type="region of interest" description="Disordered" evidence="3">
    <location>
        <begin position="561"/>
        <end position="580"/>
    </location>
</feature>
<name>A0A0C9QR46_9CONI</name>
<dbReference type="GO" id="GO:0005634">
    <property type="term" value="C:nucleus"/>
    <property type="evidence" value="ECO:0007669"/>
    <property type="project" value="TreeGrafter"/>
</dbReference>
<feature type="domain" description="CDT1 Geminin-binding" evidence="4">
    <location>
        <begin position="81"/>
        <end position="206"/>
    </location>
</feature>
<dbReference type="InterPro" id="IPR038090">
    <property type="entry name" value="Cdt1_C_WH_dom_sf"/>
</dbReference>
<keyword evidence="2" id="KW-0131">Cell cycle</keyword>
<organism evidence="5">
    <name type="scientific">Wollemia nobilis</name>
    <dbReference type="NCBI Taxonomy" id="56998"/>
    <lineage>
        <taxon>Eukaryota</taxon>
        <taxon>Viridiplantae</taxon>
        <taxon>Streptophyta</taxon>
        <taxon>Embryophyta</taxon>
        <taxon>Tracheophyta</taxon>
        <taxon>Spermatophyta</taxon>
        <taxon>Pinopsida</taxon>
        <taxon>Pinidae</taxon>
        <taxon>Conifers II</taxon>
        <taxon>Araucariales</taxon>
        <taxon>Araucariaceae</taxon>
        <taxon>Wollemia</taxon>
    </lineage>
</organism>
<dbReference type="InterPro" id="IPR036390">
    <property type="entry name" value="WH_DNA-bd_sf"/>
</dbReference>
<dbReference type="AlphaFoldDB" id="A0A0C9QR46"/>
<dbReference type="GO" id="GO:0030174">
    <property type="term" value="P:regulation of DNA-templated DNA replication initiation"/>
    <property type="evidence" value="ECO:0007669"/>
    <property type="project" value="InterPro"/>
</dbReference>
<dbReference type="SUPFAM" id="SSF46785">
    <property type="entry name" value="Winged helix' DNA-binding domain"/>
    <property type="match status" value="1"/>
</dbReference>
<dbReference type="EMBL" id="GCHU01013154">
    <property type="protein sequence ID" value="JAG87205.1"/>
    <property type="molecule type" value="Transcribed_RNA"/>
</dbReference>
<feature type="compositionally biased region" description="Low complexity" evidence="3">
    <location>
        <begin position="232"/>
        <end position="244"/>
    </location>
</feature>
<dbReference type="InterPro" id="IPR014939">
    <property type="entry name" value="CDT1_Gemini-bd-like"/>
</dbReference>
<evidence type="ECO:0000313" key="5">
    <source>
        <dbReference type="EMBL" id="JAG87205.1"/>
    </source>
</evidence>
<dbReference type="GO" id="GO:0003677">
    <property type="term" value="F:DNA binding"/>
    <property type="evidence" value="ECO:0007669"/>
    <property type="project" value="InterPro"/>
</dbReference>
<protein>
    <submittedName>
        <fullName evidence="5">TSA: Wollemia nobilis Ref_Wollemi_Transcript_13230_2652 transcribed RNA sequence</fullName>
    </submittedName>
</protein>
<dbReference type="GO" id="GO:0000076">
    <property type="term" value="P:DNA replication checkpoint signaling"/>
    <property type="evidence" value="ECO:0007669"/>
    <property type="project" value="TreeGrafter"/>
</dbReference>
<dbReference type="Gene3D" id="1.10.10.1420">
    <property type="entry name" value="DNA replication factor Cdt1, C-terminal WH domain"/>
    <property type="match status" value="1"/>
</dbReference>
<dbReference type="InterPro" id="IPR045173">
    <property type="entry name" value="Cdt1"/>
</dbReference>
<evidence type="ECO:0000256" key="3">
    <source>
        <dbReference type="SAM" id="MobiDB-lite"/>
    </source>
</evidence>
<dbReference type="PANTHER" id="PTHR28637:SF1">
    <property type="entry name" value="DNA REPLICATION FACTOR CDT1"/>
    <property type="match status" value="1"/>
</dbReference>